<evidence type="ECO:0000313" key="1">
    <source>
        <dbReference type="EMBL" id="MBB4740480.1"/>
    </source>
</evidence>
<dbReference type="Proteomes" id="UP000546162">
    <property type="component" value="Unassembled WGS sequence"/>
</dbReference>
<evidence type="ECO:0000313" key="2">
    <source>
        <dbReference type="Proteomes" id="UP000546162"/>
    </source>
</evidence>
<dbReference type="AlphaFoldDB" id="A0A7W7GY47"/>
<gene>
    <name evidence="1" type="ORF">BJY16_003939</name>
</gene>
<sequence>MRKTWIIAGAVAGGLLTAAIAGDRWAAGSAADRLADRLRCAGGLAQRPEVTVGGMPFLTQLARGRFDDVRVEAAAVEVGRFHAGVAARARQVRTAAGSVRAASLTVEATFRYAELTAPDDVPGRAPGEFGYDGAGRLRLATTAPVLGREVPVVVHAAPELTGPDLVVRPVEVEVPAIGIRIPADRLGDRARPRVIGLPALPAGLAYQGVTATPDGLRITAGGADIGVPGGRGGEGGRGCGRDAT</sequence>
<dbReference type="Pfam" id="PF11209">
    <property type="entry name" value="LmeA"/>
    <property type="match status" value="1"/>
</dbReference>
<reference evidence="1 2" key="1">
    <citation type="submission" date="2020-08" db="EMBL/GenBank/DDBJ databases">
        <title>Sequencing the genomes of 1000 actinobacteria strains.</title>
        <authorList>
            <person name="Klenk H.-P."/>
        </authorList>
    </citation>
    <scope>NUCLEOTIDE SEQUENCE [LARGE SCALE GENOMIC DNA]</scope>
    <source>
        <strain evidence="1 2">DSM 45809</strain>
    </source>
</reference>
<dbReference type="EMBL" id="JACHNB010000001">
    <property type="protein sequence ID" value="MBB4740480.1"/>
    <property type="molecule type" value="Genomic_DNA"/>
</dbReference>
<keyword evidence="2" id="KW-1185">Reference proteome</keyword>
<protein>
    <recommendedName>
        <fullName evidence="3">DUF2993 family protein</fullName>
    </recommendedName>
</protein>
<proteinExistence type="predicted"/>
<accession>A0A7W7GY47</accession>
<organism evidence="1 2">
    <name type="scientific">Actinoplanes octamycinicus</name>
    <dbReference type="NCBI Taxonomy" id="135948"/>
    <lineage>
        <taxon>Bacteria</taxon>
        <taxon>Bacillati</taxon>
        <taxon>Actinomycetota</taxon>
        <taxon>Actinomycetes</taxon>
        <taxon>Micromonosporales</taxon>
        <taxon>Micromonosporaceae</taxon>
        <taxon>Actinoplanes</taxon>
    </lineage>
</organism>
<dbReference type="InterPro" id="IPR021373">
    <property type="entry name" value="DUF2993"/>
</dbReference>
<evidence type="ECO:0008006" key="3">
    <source>
        <dbReference type="Google" id="ProtNLM"/>
    </source>
</evidence>
<comment type="caution">
    <text evidence="1">The sequence shown here is derived from an EMBL/GenBank/DDBJ whole genome shotgun (WGS) entry which is preliminary data.</text>
</comment>
<name>A0A7W7GY47_9ACTN</name>
<dbReference type="RefSeq" id="WP_185041071.1">
    <property type="nucleotide sequence ID" value="NZ_BAABFG010000005.1"/>
</dbReference>